<dbReference type="Proteomes" id="UP001595636">
    <property type="component" value="Unassembled WGS sequence"/>
</dbReference>
<dbReference type="Pfam" id="PF13424">
    <property type="entry name" value="TPR_12"/>
    <property type="match status" value="1"/>
</dbReference>
<keyword evidence="1" id="KW-0677">Repeat</keyword>
<feature type="repeat" description="TPR" evidence="3">
    <location>
        <begin position="176"/>
        <end position="209"/>
    </location>
</feature>
<reference evidence="5" key="1">
    <citation type="journal article" date="2019" name="Int. J. Syst. Evol. Microbiol.">
        <title>The Global Catalogue of Microorganisms (GCM) 10K type strain sequencing project: providing services to taxonomists for standard genome sequencing and annotation.</title>
        <authorList>
            <consortium name="The Broad Institute Genomics Platform"/>
            <consortium name="The Broad Institute Genome Sequencing Center for Infectious Disease"/>
            <person name="Wu L."/>
            <person name="Ma J."/>
        </authorList>
    </citation>
    <scope>NUCLEOTIDE SEQUENCE [LARGE SCALE GENOMIC DNA]</scope>
    <source>
        <strain evidence="5">KCTC 42195</strain>
    </source>
</reference>
<gene>
    <name evidence="4" type="ORF">ACFOKJ_14675</name>
</gene>
<organism evidence="4 5">
    <name type="scientific">Vogesella amnigena</name>
    <dbReference type="NCBI Taxonomy" id="1507449"/>
    <lineage>
        <taxon>Bacteria</taxon>
        <taxon>Pseudomonadati</taxon>
        <taxon>Pseudomonadota</taxon>
        <taxon>Betaproteobacteria</taxon>
        <taxon>Neisseriales</taxon>
        <taxon>Chromobacteriaceae</taxon>
        <taxon>Vogesella</taxon>
    </lineage>
</organism>
<evidence type="ECO:0000256" key="2">
    <source>
        <dbReference type="ARBA" id="ARBA00022803"/>
    </source>
</evidence>
<name>A0ABV7TX90_9NEIS</name>
<keyword evidence="5" id="KW-1185">Reference proteome</keyword>
<evidence type="ECO:0000256" key="1">
    <source>
        <dbReference type="ARBA" id="ARBA00022737"/>
    </source>
</evidence>
<dbReference type="PANTHER" id="PTHR45641:SF19">
    <property type="entry name" value="NEPHROCYSTIN-3"/>
    <property type="match status" value="1"/>
</dbReference>
<dbReference type="EMBL" id="JBHRYH010000045">
    <property type="protein sequence ID" value="MFC3627360.1"/>
    <property type="molecule type" value="Genomic_DNA"/>
</dbReference>
<dbReference type="InterPro" id="IPR019734">
    <property type="entry name" value="TPR_rpt"/>
</dbReference>
<evidence type="ECO:0000313" key="5">
    <source>
        <dbReference type="Proteomes" id="UP001595636"/>
    </source>
</evidence>
<sequence>MHIFRPVLPLLFTIACHADNVDNLLQQGNYQQATQQAEAALASATDQTARWQAQRDLARSWLMKDHFKEAGALLQSLLYGPQAVPTDTLLYADLLDAWFQFLRESSRFKDAEPIGLQALALRTRLLGEQHLLVAESMNNLALLRQYTGNDSEAIRLHEQALVMRKTLAGENSKEVAESLHNLGTLYNRKRDWASAERYLQQALAIKQLIMPANHPSIRVSKARLASNCIDSKQYVRAISLLEEVLAGEQNDANSDRVHKAIVLRELGDAHHYLRHVDVAEGYYRQALDAFASSVGTQHYAYAVTLNSLGWLYKKNGKQEQGTSMITESERLFDAIK</sequence>
<dbReference type="SMART" id="SM00028">
    <property type="entry name" value="TPR"/>
    <property type="match status" value="4"/>
</dbReference>
<dbReference type="PROSITE" id="PS51257">
    <property type="entry name" value="PROKAR_LIPOPROTEIN"/>
    <property type="match status" value="1"/>
</dbReference>
<dbReference type="SUPFAM" id="SSF48452">
    <property type="entry name" value="TPR-like"/>
    <property type="match status" value="1"/>
</dbReference>
<evidence type="ECO:0000256" key="3">
    <source>
        <dbReference type="PROSITE-ProRule" id="PRU00339"/>
    </source>
</evidence>
<dbReference type="RefSeq" id="WP_390280930.1">
    <property type="nucleotide sequence ID" value="NZ_JBHRYH010000045.1"/>
</dbReference>
<proteinExistence type="predicted"/>
<evidence type="ECO:0000313" key="4">
    <source>
        <dbReference type="EMBL" id="MFC3627360.1"/>
    </source>
</evidence>
<accession>A0ABV7TX90</accession>
<dbReference type="PANTHER" id="PTHR45641">
    <property type="entry name" value="TETRATRICOPEPTIDE REPEAT PROTEIN (AFU_ORTHOLOGUE AFUA_6G03870)"/>
    <property type="match status" value="1"/>
</dbReference>
<protein>
    <submittedName>
        <fullName evidence="4">Tetratricopeptide repeat protein</fullName>
    </submittedName>
</protein>
<dbReference type="Gene3D" id="1.25.40.10">
    <property type="entry name" value="Tetratricopeptide repeat domain"/>
    <property type="match status" value="2"/>
</dbReference>
<dbReference type="Pfam" id="PF13374">
    <property type="entry name" value="TPR_10"/>
    <property type="match status" value="1"/>
</dbReference>
<comment type="caution">
    <text evidence="4">The sequence shown here is derived from an EMBL/GenBank/DDBJ whole genome shotgun (WGS) entry which is preliminary data.</text>
</comment>
<dbReference type="InterPro" id="IPR011990">
    <property type="entry name" value="TPR-like_helical_dom_sf"/>
</dbReference>
<dbReference type="PROSITE" id="PS50005">
    <property type="entry name" value="TPR"/>
    <property type="match status" value="1"/>
</dbReference>
<keyword evidence="2 3" id="KW-0802">TPR repeat</keyword>